<dbReference type="InterPro" id="IPR057727">
    <property type="entry name" value="WCX_dom"/>
</dbReference>
<sequence>MRASRLLAMLLVLQTRNRMTTRELAERLEVSQRTVLRDVEALSAAGVPVYAERGRRGGIVLLPGSRLNASQLEPAEMEALSLAGLDSAQREELGLAAAHEMATHKIAARQATVAASKPGLADLVIVDNASWLSAAGQATDVAALALDLRGGNRLRVWYRHSGNRQAAGMVVDPYGLASKAGRWYLVADREQEPRLFNLDRLENYVVLPDAAKTRAGQDLRTVWADLRQRTETLGPVVLHARLRANRLDLAGRILGSRLINTGPASRGWCPAEISYPDVESVRQLLQFGDHIEVLSPPEARRRFYELASGIAQRHRPE</sequence>
<keyword evidence="5" id="KW-1185">Reference proteome</keyword>
<keyword evidence="2" id="KW-0804">Transcription</keyword>
<organism evidence="4 5">
    <name type="scientific">Arthrobacter gallicola</name>
    <dbReference type="NCBI Taxonomy" id="2762225"/>
    <lineage>
        <taxon>Bacteria</taxon>
        <taxon>Bacillati</taxon>
        <taxon>Actinomycetota</taxon>
        <taxon>Actinomycetes</taxon>
        <taxon>Micrococcales</taxon>
        <taxon>Micrococcaceae</taxon>
        <taxon>Arthrobacter</taxon>
    </lineage>
</organism>
<name>A0ABR8UQX7_9MICC</name>
<evidence type="ECO:0000259" key="3">
    <source>
        <dbReference type="PROSITE" id="PS51000"/>
    </source>
</evidence>
<dbReference type="InterPro" id="IPR051534">
    <property type="entry name" value="CBASS_pafABC_assoc_protein"/>
</dbReference>
<dbReference type="PANTHER" id="PTHR34580:SF1">
    <property type="entry name" value="PROTEIN PAFC"/>
    <property type="match status" value="1"/>
</dbReference>
<gene>
    <name evidence="4" type="ORF">H9639_05615</name>
</gene>
<evidence type="ECO:0000313" key="4">
    <source>
        <dbReference type="EMBL" id="MBD7994772.1"/>
    </source>
</evidence>
<dbReference type="PIRSF" id="PIRSF016838">
    <property type="entry name" value="PafC"/>
    <property type="match status" value="1"/>
</dbReference>
<dbReference type="InterPro" id="IPR028349">
    <property type="entry name" value="PafC-like"/>
</dbReference>
<dbReference type="InterPro" id="IPR001034">
    <property type="entry name" value="DeoR_HTH"/>
</dbReference>
<dbReference type="InterPro" id="IPR036390">
    <property type="entry name" value="WH_DNA-bd_sf"/>
</dbReference>
<comment type="caution">
    <text evidence="4">The sequence shown here is derived from an EMBL/GenBank/DDBJ whole genome shotgun (WGS) entry which is preliminary data.</text>
</comment>
<dbReference type="PROSITE" id="PS51000">
    <property type="entry name" value="HTH_DEOR_2"/>
    <property type="match status" value="1"/>
</dbReference>
<dbReference type="SUPFAM" id="SSF46785">
    <property type="entry name" value="Winged helix' DNA-binding domain"/>
    <property type="match status" value="1"/>
</dbReference>
<dbReference type="PANTHER" id="PTHR34580">
    <property type="match status" value="1"/>
</dbReference>
<dbReference type="Pfam" id="PF25583">
    <property type="entry name" value="WCX"/>
    <property type="match status" value="1"/>
</dbReference>
<dbReference type="PROSITE" id="PS52050">
    <property type="entry name" value="WYL"/>
    <property type="match status" value="1"/>
</dbReference>
<reference evidence="4 5" key="1">
    <citation type="submission" date="2020-08" db="EMBL/GenBank/DDBJ databases">
        <title>A Genomic Blueprint of the Chicken Gut Microbiome.</title>
        <authorList>
            <person name="Gilroy R."/>
            <person name="Ravi A."/>
            <person name="Getino M."/>
            <person name="Pursley I."/>
            <person name="Horton D.L."/>
            <person name="Alikhan N.-F."/>
            <person name="Baker D."/>
            <person name="Gharbi K."/>
            <person name="Hall N."/>
            <person name="Watson M."/>
            <person name="Adriaenssens E.M."/>
            <person name="Foster-Nyarko E."/>
            <person name="Jarju S."/>
            <person name="Secka A."/>
            <person name="Antonio M."/>
            <person name="Oren A."/>
            <person name="Chaudhuri R."/>
            <person name="La Ragione R.M."/>
            <person name="Hildebrand F."/>
            <person name="Pallen M.J."/>
        </authorList>
    </citation>
    <scope>NUCLEOTIDE SEQUENCE [LARGE SCALE GENOMIC DNA]</scope>
    <source>
        <strain evidence="4 5">Sa2CUA1</strain>
    </source>
</reference>
<proteinExistence type="predicted"/>
<dbReference type="Pfam" id="PF13280">
    <property type="entry name" value="WYL"/>
    <property type="match status" value="1"/>
</dbReference>
<dbReference type="Gene3D" id="1.10.10.10">
    <property type="entry name" value="Winged helix-like DNA-binding domain superfamily/Winged helix DNA-binding domain"/>
    <property type="match status" value="1"/>
</dbReference>
<dbReference type="InterPro" id="IPR026881">
    <property type="entry name" value="WYL_dom"/>
</dbReference>
<accession>A0ABR8UQX7</accession>
<dbReference type="RefSeq" id="WP_191807145.1">
    <property type="nucleotide sequence ID" value="NZ_JACSQD010000002.1"/>
</dbReference>
<evidence type="ECO:0000256" key="2">
    <source>
        <dbReference type="ARBA" id="ARBA00023163"/>
    </source>
</evidence>
<dbReference type="Proteomes" id="UP000609874">
    <property type="component" value="Unassembled WGS sequence"/>
</dbReference>
<feature type="domain" description="HTH deoR-type" evidence="3">
    <location>
        <begin position="2"/>
        <end position="61"/>
    </location>
</feature>
<protein>
    <submittedName>
        <fullName evidence="4">YafY family transcriptional regulator</fullName>
    </submittedName>
</protein>
<keyword evidence="1" id="KW-0805">Transcription regulation</keyword>
<dbReference type="InterPro" id="IPR036388">
    <property type="entry name" value="WH-like_DNA-bd_sf"/>
</dbReference>
<dbReference type="Pfam" id="PF08279">
    <property type="entry name" value="HTH_11"/>
    <property type="match status" value="1"/>
</dbReference>
<dbReference type="InterPro" id="IPR013196">
    <property type="entry name" value="HTH_11"/>
</dbReference>
<dbReference type="EMBL" id="JACSQD010000002">
    <property type="protein sequence ID" value="MBD7994772.1"/>
    <property type="molecule type" value="Genomic_DNA"/>
</dbReference>
<evidence type="ECO:0000256" key="1">
    <source>
        <dbReference type="ARBA" id="ARBA00023015"/>
    </source>
</evidence>
<evidence type="ECO:0000313" key="5">
    <source>
        <dbReference type="Proteomes" id="UP000609874"/>
    </source>
</evidence>